<feature type="domain" description="TonB-dependent receptor-like beta-barrel" evidence="11">
    <location>
        <begin position="262"/>
        <end position="697"/>
    </location>
</feature>
<evidence type="ECO:0000256" key="4">
    <source>
        <dbReference type="ARBA" id="ARBA00022692"/>
    </source>
</evidence>
<name>A0ABN0T6N4_9FIRM</name>
<comment type="caution">
    <text evidence="13">The sequence shown here is derived from an EMBL/GenBank/DDBJ whole genome shotgun (WGS) entry which is preliminary data.</text>
</comment>
<evidence type="ECO:0000256" key="7">
    <source>
        <dbReference type="ARBA" id="ARBA00023237"/>
    </source>
</evidence>
<dbReference type="InterPro" id="IPR036942">
    <property type="entry name" value="Beta-barrel_TonB_sf"/>
</dbReference>
<keyword evidence="5 9" id="KW-0798">TonB box</keyword>
<keyword evidence="6 8" id="KW-0472">Membrane</keyword>
<evidence type="ECO:0000256" key="2">
    <source>
        <dbReference type="ARBA" id="ARBA00022448"/>
    </source>
</evidence>
<protein>
    <submittedName>
        <fullName evidence="13">TonB-dependent receptor</fullName>
    </submittedName>
</protein>
<reference evidence="13 14" key="1">
    <citation type="journal article" date="2019" name="Int. J. Syst. Evol. Microbiol.">
        <title>The Global Catalogue of Microorganisms (GCM) 10K type strain sequencing project: providing services to taxonomists for standard genome sequencing and annotation.</title>
        <authorList>
            <consortium name="The Broad Institute Genomics Platform"/>
            <consortium name="The Broad Institute Genome Sequencing Center for Infectious Disease"/>
            <person name="Wu L."/>
            <person name="Ma J."/>
        </authorList>
    </citation>
    <scope>NUCLEOTIDE SEQUENCE [LARGE SCALE GENOMIC DNA]</scope>
    <source>
        <strain evidence="13 14">JCM 8542</strain>
    </source>
</reference>
<gene>
    <name evidence="13" type="ORF">GCM10008919_16460</name>
</gene>
<dbReference type="Gene3D" id="2.40.170.20">
    <property type="entry name" value="TonB-dependent receptor, beta-barrel domain"/>
    <property type="match status" value="1"/>
</dbReference>
<dbReference type="Proteomes" id="UP001500399">
    <property type="component" value="Unassembled WGS sequence"/>
</dbReference>
<dbReference type="InterPro" id="IPR037066">
    <property type="entry name" value="Plug_dom_sf"/>
</dbReference>
<feature type="domain" description="TonB-dependent receptor plug" evidence="12">
    <location>
        <begin position="73"/>
        <end position="168"/>
    </location>
</feature>
<keyword evidence="10" id="KW-0732">Signal</keyword>
<keyword evidence="14" id="KW-1185">Reference proteome</keyword>
<evidence type="ECO:0000313" key="14">
    <source>
        <dbReference type="Proteomes" id="UP001500399"/>
    </source>
</evidence>
<evidence type="ECO:0000313" key="13">
    <source>
        <dbReference type="EMBL" id="GAA0213915.1"/>
    </source>
</evidence>
<keyword evidence="4 8" id="KW-0812">Transmembrane</keyword>
<evidence type="ECO:0000256" key="5">
    <source>
        <dbReference type="ARBA" id="ARBA00023077"/>
    </source>
</evidence>
<keyword evidence="7 8" id="KW-0998">Cell outer membrane</keyword>
<sequence length="729" mass="80327">MDMTKRKLALAVALAAVGSMWMGAASAAERTEAMDSYELAPVTVEGAQTEEAEIGGGLVSKTARMGIMGDVDVLDIPYSMQSMTEKAIKTYSDPSQPLANVLLNNPSIRTSTSSPMYSDFSMRGINMNGNHFLLNGVPSMFSQYTMPPAHIIERMDITSGPNAAVNGVSMSNNGTNGGATPAPGTINVVTKRAGSEPVTKYTQVISGRSTAGEYLDIARRFGKNNAWGVRVNAEMLDGGLSLPGSKIRWQDVFLNIDHQGKNSTTNIFLGNWDYKVFGAQRWFTYSGNGRSLPSAPESKMSYDFPETWKWMYGQIATLNHEHKLNDHLKVFFNAGYTWRDGDKMNSGANLNFDTAGNFTSRNRSNAQNESANNSYLQLGFSGKFRTGTVQHQWAVSVDRSKADYWNKGNTGKTGLYGGNLYDGIIFRPGFYPLPQMMPEVAQWNEVNTGVSIMDTMSFGKWNVMLAATRKHEHFENLTNKKIIRNDNVLPTWGLTYKPTANTAVYYGHTESFSRGYVVTDASYANVGAVLAPVRSKQNEIGVKYANKGLMTTLALFEIDEPNRFDTWVGANKYFSADGKNVYRGVEMTANGQVAPKWTVTGGFLYLDATRDKTQRGTKDGWFVNGTAKWSSVLGFTYQADEKVSVQGRLNWVGNAHLDSAGPNGRTEIPSYVTLDLGMKYHTKLDGMPLELSFMCYNALDRNYWMGRGGSTTFGLSMPRTLMFSASVSL</sequence>
<organism evidence="13 14">
    <name type="scientific">Selenomonas dianae</name>
    <dbReference type="NCBI Taxonomy" id="135079"/>
    <lineage>
        <taxon>Bacteria</taxon>
        <taxon>Bacillati</taxon>
        <taxon>Bacillota</taxon>
        <taxon>Negativicutes</taxon>
        <taxon>Selenomonadales</taxon>
        <taxon>Selenomonadaceae</taxon>
        <taxon>Selenomonas</taxon>
    </lineage>
</organism>
<dbReference type="PROSITE" id="PS52016">
    <property type="entry name" value="TONB_DEPENDENT_REC_3"/>
    <property type="match status" value="1"/>
</dbReference>
<dbReference type="PANTHER" id="PTHR32552">
    <property type="entry name" value="FERRICHROME IRON RECEPTOR-RELATED"/>
    <property type="match status" value="1"/>
</dbReference>
<feature type="signal peptide" evidence="10">
    <location>
        <begin position="1"/>
        <end position="27"/>
    </location>
</feature>
<evidence type="ECO:0000256" key="6">
    <source>
        <dbReference type="ARBA" id="ARBA00023136"/>
    </source>
</evidence>
<comment type="subcellular location">
    <subcellularLocation>
        <location evidence="1 8">Cell outer membrane</location>
        <topology evidence="1 8">Multi-pass membrane protein</topology>
    </subcellularLocation>
</comment>
<dbReference type="Pfam" id="PF07715">
    <property type="entry name" value="Plug"/>
    <property type="match status" value="1"/>
</dbReference>
<dbReference type="EMBL" id="BAAACR010000012">
    <property type="protein sequence ID" value="GAA0213915.1"/>
    <property type="molecule type" value="Genomic_DNA"/>
</dbReference>
<keyword evidence="2 8" id="KW-0813">Transport</keyword>
<dbReference type="PANTHER" id="PTHR32552:SF82">
    <property type="entry name" value="FCUA PROTEIN"/>
    <property type="match status" value="1"/>
</dbReference>
<proteinExistence type="inferred from homology"/>
<dbReference type="InterPro" id="IPR000531">
    <property type="entry name" value="Beta-barrel_TonB"/>
</dbReference>
<keyword evidence="3 8" id="KW-1134">Transmembrane beta strand</keyword>
<dbReference type="Gene3D" id="2.170.130.10">
    <property type="entry name" value="TonB-dependent receptor, plug domain"/>
    <property type="match status" value="1"/>
</dbReference>
<evidence type="ECO:0000259" key="11">
    <source>
        <dbReference type="Pfam" id="PF00593"/>
    </source>
</evidence>
<accession>A0ABN0T6N4</accession>
<evidence type="ECO:0000256" key="1">
    <source>
        <dbReference type="ARBA" id="ARBA00004571"/>
    </source>
</evidence>
<dbReference type="InterPro" id="IPR012910">
    <property type="entry name" value="Plug_dom"/>
</dbReference>
<feature type="chain" id="PRO_5045232426" evidence="10">
    <location>
        <begin position="28"/>
        <end position="729"/>
    </location>
</feature>
<dbReference type="Pfam" id="PF00593">
    <property type="entry name" value="TonB_dep_Rec_b-barrel"/>
    <property type="match status" value="1"/>
</dbReference>
<evidence type="ECO:0000256" key="3">
    <source>
        <dbReference type="ARBA" id="ARBA00022452"/>
    </source>
</evidence>
<comment type="similarity">
    <text evidence="8 9">Belongs to the TonB-dependent receptor family.</text>
</comment>
<dbReference type="SUPFAM" id="SSF56935">
    <property type="entry name" value="Porins"/>
    <property type="match status" value="1"/>
</dbReference>
<evidence type="ECO:0000256" key="9">
    <source>
        <dbReference type="RuleBase" id="RU003357"/>
    </source>
</evidence>
<evidence type="ECO:0000256" key="10">
    <source>
        <dbReference type="SAM" id="SignalP"/>
    </source>
</evidence>
<dbReference type="InterPro" id="IPR039426">
    <property type="entry name" value="TonB-dep_rcpt-like"/>
</dbReference>
<keyword evidence="13" id="KW-0675">Receptor</keyword>
<evidence type="ECO:0000256" key="8">
    <source>
        <dbReference type="PROSITE-ProRule" id="PRU01360"/>
    </source>
</evidence>
<evidence type="ECO:0000259" key="12">
    <source>
        <dbReference type="Pfam" id="PF07715"/>
    </source>
</evidence>